<comment type="caution">
    <text evidence="1">The sequence shown here is derived from an EMBL/GenBank/DDBJ whole genome shotgun (WGS) entry which is preliminary data.</text>
</comment>
<name>G4TVE1_SERID</name>
<dbReference type="EMBL" id="CAFZ01000425">
    <property type="protein sequence ID" value="CCA75284.1"/>
    <property type="molecule type" value="Genomic_DNA"/>
</dbReference>
<dbReference type="Proteomes" id="UP000007148">
    <property type="component" value="Unassembled WGS sequence"/>
</dbReference>
<protein>
    <submittedName>
        <fullName evidence="1">Uncharacterized protein</fullName>
    </submittedName>
</protein>
<keyword evidence="2" id="KW-1185">Reference proteome</keyword>
<gene>
    <name evidence="1" type="ORF">PIIN_09268</name>
</gene>
<dbReference type="AlphaFoldDB" id="G4TVE1"/>
<evidence type="ECO:0000313" key="1">
    <source>
        <dbReference type="EMBL" id="CCA75284.1"/>
    </source>
</evidence>
<evidence type="ECO:0000313" key="2">
    <source>
        <dbReference type="Proteomes" id="UP000007148"/>
    </source>
</evidence>
<proteinExistence type="predicted"/>
<accession>G4TVE1</accession>
<dbReference type="InParanoid" id="G4TVE1"/>
<reference evidence="1 2" key="1">
    <citation type="journal article" date="2011" name="PLoS Pathog.">
        <title>Endophytic Life Strategies Decoded by Genome and Transcriptome Analyses of the Mutualistic Root Symbiont Piriformospora indica.</title>
        <authorList>
            <person name="Zuccaro A."/>
            <person name="Lahrmann U."/>
            <person name="Guldener U."/>
            <person name="Langen G."/>
            <person name="Pfiffi S."/>
            <person name="Biedenkopf D."/>
            <person name="Wong P."/>
            <person name="Samans B."/>
            <person name="Grimm C."/>
            <person name="Basiewicz M."/>
            <person name="Murat C."/>
            <person name="Martin F."/>
            <person name="Kogel K.H."/>
        </authorList>
    </citation>
    <scope>NUCLEOTIDE SEQUENCE [LARGE SCALE GENOMIC DNA]</scope>
    <source>
        <strain evidence="1 2">DSM 11827</strain>
    </source>
</reference>
<sequence length="52" mass="5395">MLGGPDKIKRGHPAGIYGPLYSEGAASDVLVLVHTVKSSESGISAMKRSKVV</sequence>
<dbReference type="HOGENOM" id="CLU_3088083_0_0_1"/>
<organism evidence="1 2">
    <name type="scientific">Serendipita indica (strain DSM 11827)</name>
    <name type="common">Root endophyte fungus</name>
    <name type="synonym">Piriformospora indica</name>
    <dbReference type="NCBI Taxonomy" id="1109443"/>
    <lineage>
        <taxon>Eukaryota</taxon>
        <taxon>Fungi</taxon>
        <taxon>Dikarya</taxon>
        <taxon>Basidiomycota</taxon>
        <taxon>Agaricomycotina</taxon>
        <taxon>Agaricomycetes</taxon>
        <taxon>Sebacinales</taxon>
        <taxon>Serendipitaceae</taxon>
        <taxon>Serendipita</taxon>
    </lineage>
</organism>